<feature type="compositionally biased region" description="Basic and acidic residues" evidence="1">
    <location>
        <begin position="288"/>
        <end position="298"/>
    </location>
</feature>
<dbReference type="OrthoDB" id="10013535at2759"/>
<proteinExistence type="predicted"/>
<evidence type="ECO:0000256" key="2">
    <source>
        <dbReference type="SAM" id="SignalP"/>
    </source>
</evidence>
<evidence type="ECO:0000313" key="3">
    <source>
        <dbReference type="Proteomes" id="UP000515165"/>
    </source>
</evidence>
<feature type="region of interest" description="Disordered" evidence="1">
    <location>
        <begin position="277"/>
        <end position="298"/>
    </location>
</feature>
<organism evidence="3 4">
    <name type="scientific">Zalophus californianus</name>
    <name type="common">California sealion</name>
    <dbReference type="NCBI Taxonomy" id="9704"/>
    <lineage>
        <taxon>Eukaryota</taxon>
        <taxon>Metazoa</taxon>
        <taxon>Chordata</taxon>
        <taxon>Craniata</taxon>
        <taxon>Vertebrata</taxon>
        <taxon>Euteleostomi</taxon>
        <taxon>Mammalia</taxon>
        <taxon>Eutheria</taxon>
        <taxon>Laurasiatheria</taxon>
        <taxon>Carnivora</taxon>
        <taxon>Caniformia</taxon>
        <taxon>Pinnipedia</taxon>
        <taxon>Otariidae</taxon>
        <taxon>Zalophus</taxon>
    </lineage>
</organism>
<dbReference type="Pfam" id="PF12494">
    <property type="entry name" value="DUF3695"/>
    <property type="match status" value="1"/>
</dbReference>
<name>A0A6J2E2A4_ZALCA</name>
<dbReference type="CTD" id="127003"/>
<feature type="compositionally biased region" description="Polar residues" evidence="1">
    <location>
        <begin position="277"/>
        <end position="286"/>
    </location>
</feature>
<dbReference type="RefSeq" id="XP_027462231.1">
    <property type="nucleotide sequence ID" value="XM_027606430.2"/>
</dbReference>
<evidence type="ECO:0000313" key="4">
    <source>
        <dbReference type="RefSeq" id="XP_027462231.1"/>
    </source>
</evidence>
<dbReference type="AlphaFoldDB" id="A0A6J2E2A4"/>
<keyword evidence="3" id="KW-1185">Reference proteome</keyword>
<accession>A0A6J2E2A4</accession>
<gene>
    <name evidence="4" type="primary">C4H1orf194</name>
</gene>
<reference evidence="4" key="1">
    <citation type="submission" date="2025-08" db="UniProtKB">
        <authorList>
            <consortium name="RefSeq"/>
        </authorList>
    </citation>
    <scope>IDENTIFICATION</scope>
    <source>
        <tissue evidence="4">Blood</tissue>
    </source>
</reference>
<dbReference type="GeneID" id="113929493"/>
<protein>
    <submittedName>
        <fullName evidence="4">Protein C1orf194 homolog</fullName>
    </submittedName>
</protein>
<feature type="signal peptide" evidence="2">
    <location>
        <begin position="1"/>
        <end position="22"/>
    </location>
</feature>
<sequence length="298" mass="32744">MRGRRKFLSHLLGLLYSAEVFCRSPASREADVFRLRLPSVNAGLPGTLDGAFPSAFPGASFRGVSRAGPPGGALLEGNSPQSQMAGELPGNRNWAFQTIGTRDPPRALCAAARASHPSHQRLTPHFTMPFTRDPLQHPTLDNDDTFLGKLGASKKLPYKNPAHLAQQQEPWSRLSSAPTITSMRRDIYFFDPEIPKDDLDFRLAALYNHHTGTFKNKSEILLHQETTQDTHGIIKTQFPGELLPPPPPPSITSRANIRHWINPKTESIHSIQGSIVSPHTAATNGGYSRKDDGGFFST</sequence>
<dbReference type="KEGG" id="zca:113929493"/>
<evidence type="ECO:0000256" key="1">
    <source>
        <dbReference type="SAM" id="MobiDB-lite"/>
    </source>
</evidence>
<feature type="chain" id="PRO_5027096991" evidence="2">
    <location>
        <begin position="23"/>
        <end position="298"/>
    </location>
</feature>
<dbReference type="Proteomes" id="UP000515165">
    <property type="component" value="Chromosome 4"/>
</dbReference>
<dbReference type="InterPro" id="IPR022179">
    <property type="entry name" value="CFAP276"/>
</dbReference>
<keyword evidence="2" id="KW-0732">Signal</keyword>